<name>A0AAE2BLE3_9LAMI</name>
<organism evidence="2 3">
    <name type="scientific">Sesamum angolense</name>
    <dbReference type="NCBI Taxonomy" id="2727404"/>
    <lineage>
        <taxon>Eukaryota</taxon>
        <taxon>Viridiplantae</taxon>
        <taxon>Streptophyta</taxon>
        <taxon>Embryophyta</taxon>
        <taxon>Tracheophyta</taxon>
        <taxon>Spermatophyta</taxon>
        <taxon>Magnoliopsida</taxon>
        <taxon>eudicotyledons</taxon>
        <taxon>Gunneridae</taxon>
        <taxon>Pentapetalae</taxon>
        <taxon>asterids</taxon>
        <taxon>lamiids</taxon>
        <taxon>Lamiales</taxon>
        <taxon>Pedaliaceae</taxon>
        <taxon>Sesamum</taxon>
    </lineage>
</organism>
<proteinExistence type="predicted"/>
<sequence length="575" mass="65297">MQTYLVLATVVHIPRTISETVCCVRATSMRYWSNQRKWEVLHDLCGKLEILGVHWRSVPSQILDSRANLSLGVIGRNILTLLGNDWIELVLAYVGLTSCGVTIRPFRAAAWLQSEQCEKVSQRVGVGLYQPKGTQDKKHIAKLENRLQAIQSGILSPNLIKEALDIREELEKLAAHEETFWKQRGAWFMKKRKYSIVSYIILFRISSLLTILMKMILPVENLRDEWWTRGYYGDEACVSKAYDKLQWAFLEQCGLLVSDTLWCPLIGICQGSSALTNEGRIEFRISVMAPYISSEDRTRSTGYRGNVFVIANSKVARYFPHGNIFEASLSRRPSYTWRSLMAAQDIFRAGCRLRVGSGTSICIWKDPWLPRPLTFAPITPPLGHMSEMKVSDLIDPQTQDWNAQLIRSIFRPVDSNLILGIPLGHLGLEDQICMEFVQSTLGFFVPELCWNTYLDARHGKEAKQSGSNPFPIALLCVGGRNCKLMQKQCLLPHQVIEFTENYLKSFKSQNSVINIRLSSLNPQHWLCPPSATVKINCDGAVFEQGMEMGWELLPVTTKGCLWWSSKRITRGGMVK</sequence>
<feature type="transmembrane region" description="Helical" evidence="1">
    <location>
        <begin position="196"/>
        <end position="217"/>
    </location>
</feature>
<dbReference type="AlphaFoldDB" id="A0AAE2BLE3"/>
<reference evidence="2" key="2">
    <citation type="journal article" date="2024" name="Plant">
        <title>Genomic evolution and insights into agronomic trait innovations of Sesamum species.</title>
        <authorList>
            <person name="Miao H."/>
            <person name="Wang L."/>
            <person name="Qu L."/>
            <person name="Liu H."/>
            <person name="Sun Y."/>
            <person name="Le M."/>
            <person name="Wang Q."/>
            <person name="Wei S."/>
            <person name="Zheng Y."/>
            <person name="Lin W."/>
            <person name="Duan Y."/>
            <person name="Cao H."/>
            <person name="Xiong S."/>
            <person name="Wang X."/>
            <person name="Wei L."/>
            <person name="Li C."/>
            <person name="Ma Q."/>
            <person name="Ju M."/>
            <person name="Zhao R."/>
            <person name="Li G."/>
            <person name="Mu C."/>
            <person name="Tian Q."/>
            <person name="Mei H."/>
            <person name="Zhang T."/>
            <person name="Gao T."/>
            <person name="Zhang H."/>
        </authorList>
    </citation>
    <scope>NUCLEOTIDE SEQUENCE</scope>
    <source>
        <strain evidence="2">K16</strain>
    </source>
</reference>
<evidence type="ECO:0000256" key="1">
    <source>
        <dbReference type="SAM" id="Phobius"/>
    </source>
</evidence>
<accession>A0AAE2BLE3</accession>
<dbReference type="Proteomes" id="UP001289374">
    <property type="component" value="Unassembled WGS sequence"/>
</dbReference>
<keyword evidence="1" id="KW-0812">Transmembrane</keyword>
<keyword evidence="1" id="KW-1133">Transmembrane helix</keyword>
<evidence type="ECO:0000313" key="3">
    <source>
        <dbReference type="Proteomes" id="UP001289374"/>
    </source>
</evidence>
<keyword evidence="3" id="KW-1185">Reference proteome</keyword>
<keyword evidence="1" id="KW-0472">Membrane</keyword>
<protein>
    <submittedName>
        <fullName evidence="2">Uncharacterized protein</fullName>
    </submittedName>
</protein>
<gene>
    <name evidence="2" type="ORF">Sango_2302900</name>
</gene>
<reference evidence="2" key="1">
    <citation type="submission" date="2020-06" db="EMBL/GenBank/DDBJ databases">
        <authorList>
            <person name="Li T."/>
            <person name="Hu X."/>
            <person name="Zhang T."/>
            <person name="Song X."/>
            <person name="Zhang H."/>
            <person name="Dai N."/>
            <person name="Sheng W."/>
            <person name="Hou X."/>
            <person name="Wei L."/>
        </authorList>
    </citation>
    <scope>NUCLEOTIDE SEQUENCE</scope>
    <source>
        <strain evidence="2">K16</strain>
        <tissue evidence="2">Leaf</tissue>
    </source>
</reference>
<dbReference type="EMBL" id="JACGWL010000013">
    <property type="protein sequence ID" value="KAK4389659.1"/>
    <property type="molecule type" value="Genomic_DNA"/>
</dbReference>
<evidence type="ECO:0000313" key="2">
    <source>
        <dbReference type="EMBL" id="KAK4389659.1"/>
    </source>
</evidence>
<comment type="caution">
    <text evidence="2">The sequence shown here is derived from an EMBL/GenBank/DDBJ whole genome shotgun (WGS) entry which is preliminary data.</text>
</comment>